<dbReference type="InterPro" id="IPR013324">
    <property type="entry name" value="RNA_pol_sigma_r3/r4-like"/>
</dbReference>
<gene>
    <name evidence="6" type="ORF">CKY47_25640</name>
</gene>
<dbReference type="Gene3D" id="1.10.10.10">
    <property type="entry name" value="Winged helix-like DNA-binding domain superfamily/Winged helix DNA-binding domain"/>
    <property type="match status" value="2"/>
</dbReference>
<dbReference type="InterPro" id="IPR014284">
    <property type="entry name" value="RNA_pol_sigma-70_dom"/>
</dbReference>
<dbReference type="CDD" id="cd06171">
    <property type="entry name" value="Sigma70_r4"/>
    <property type="match status" value="1"/>
</dbReference>
<dbReference type="SUPFAM" id="SSF88946">
    <property type="entry name" value="Sigma2 domain of RNA polymerase sigma factors"/>
    <property type="match status" value="1"/>
</dbReference>
<comment type="caution">
    <text evidence="6">The sequence shown here is derived from an EMBL/GenBank/DDBJ whole genome shotgun (WGS) entry which is preliminary data.</text>
</comment>
<dbReference type="InterPro" id="IPR050239">
    <property type="entry name" value="Sigma-70_RNA_pol_init_factors"/>
</dbReference>
<evidence type="ECO:0000256" key="4">
    <source>
        <dbReference type="ARBA" id="ARBA00023163"/>
    </source>
</evidence>
<evidence type="ECO:0000256" key="3">
    <source>
        <dbReference type="ARBA" id="ARBA00023125"/>
    </source>
</evidence>
<dbReference type="Pfam" id="PF04542">
    <property type="entry name" value="Sigma70_r2"/>
    <property type="match status" value="1"/>
</dbReference>
<evidence type="ECO:0000259" key="5">
    <source>
        <dbReference type="PROSITE" id="PS00716"/>
    </source>
</evidence>
<dbReference type="Gene3D" id="1.10.601.10">
    <property type="entry name" value="RNA Polymerase Primary Sigma Factor"/>
    <property type="match status" value="1"/>
</dbReference>
<feature type="domain" description="RNA polymerase sigma-70" evidence="5">
    <location>
        <begin position="454"/>
        <end position="480"/>
    </location>
</feature>
<keyword evidence="1" id="KW-0805">Transcription regulation</keyword>
<dbReference type="SUPFAM" id="SSF88659">
    <property type="entry name" value="Sigma3 and sigma4 domains of RNA polymerase sigma factors"/>
    <property type="match status" value="2"/>
</dbReference>
<dbReference type="InterPro" id="IPR007630">
    <property type="entry name" value="RNA_pol_sigma70_r4"/>
</dbReference>
<reference evidence="6 7" key="1">
    <citation type="submission" date="2017-06" db="EMBL/GenBank/DDBJ databases">
        <title>Cultured bacterium strain Saccharothrix yanglingensis Hhs.015.</title>
        <authorList>
            <person name="Xia Y."/>
        </authorList>
    </citation>
    <scope>NUCLEOTIDE SEQUENCE [LARGE SCALE GENOMIC DNA]</scope>
    <source>
        <strain evidence="6 7">Hhs.015</strain>
    </source>
</reference>
<dbReference type="InterPro" id="IPR013325">
    <property type="entry name" value="RNA_pol_sigma_r2"/>
</dbReference>
<dbReference type="Pfam" id="PF04545">
    <property type="entry name" value="Sigma70_r4"/>
    <property type="match status" value="1"/>
</dbReference>
<proteinExistence type="predicted"/>
<keyword evidence="7" id="KW-1185">Reference proteome</keyword>
<evidence type="ECO:0000313" key="7">
    <source>
        <dbReference type="Proteomes" id="UP001225605"/>
    </source>
</evidence>
<dbReference type="InterPro" id="IPR000943">
    <property type="entry name" value="RNA_pol_sigma70"/>
</dbReference>
<dbReference type="NCBIfam" id="TIGR02937">
    <property type="entry name" value="sigma70-ECF"/>
    <property type="match status" value="1"/>
</dbReference>
<dbReference type="EMBL" id="NSDM01000012">
    <property type="protein sequence ID" value="MDQ2587306.1"/>
    <property type="molecule type" value="Genomic_DNA"/>
</dbReference>
<name>A0ABU0X587_9PSEU</name>
<keyword evidence="4" id="KW-0804">Transcription</keyword>
<dbReference type="Pfam" id="PF04539">
    <property type="entry name" value="Sigma70_r3"/>
    <property type="match status" value="1"/>
</dbReference>
<dbReference type="PRINTS" id="PR00046">
    <property type="entry name" value="SIGMA70FCT"/>
</dbReference>
<organism evidence="6 7">
    <name type="scientific">Saccharothrix yanglingensis</name>
    <dbReference type="NCBI Taxonomy" id="659496"/>
    <lineage>
        <taxon>Bacteria</taxon>
        <taxon>Bacillati</taxon>
        <taxon>Actinomycetota</taxon>
        <taxon>Actinomycetes</taxon>
        <taxon>Pseudonocardiales</taxon>
        <taxon>Pseudonocardiaceae</taxon>
        <taxon>Saccharothrix</taxon>
    </lineage>
</organism>
<accession>A0ABU0X587</accession>
<sequence>MRASARCPANAPRVNDLAGELRVILQKHEAGSGRRFLAEFAARHRLTHRDVDALLSALEGNGADSPGSGAVDVKEVGPAEATVEEPMAAVPAPDFAWIFGDEPESAPLRAVDDVVGRAFDDLLGDWSRSGGQLARADVALLASARGLNSVEQGQLLVLLEGAGIELSVPGDLRPERAAEWGYEFRADVVGQYLEAIKRYPLIDGSREVELWALISQGVAARRELDETGNNALPADLRRNLQAQVAAGRRAHAELVCANLRLVVSIAKARHYDVCGVEFADRIQDGNVGLMRAADKFDGSKGFKFSTYATWWIRQAIERGIGDRGSTIRVPVYIHEQAHKIRKAISGLTARLDRSPVLSEIADATGIAPGQVQAVLDFTRPVISLDRLLGEEGDLRLSDVLMSEDERDGRADPAEIVTHAVMREDLTHTLAAILPARSVRVLERRFGIGTGDEETLDEIGAIFGVTRERIRQIQNQSLATLRQNRCVAALRSYVVND</sequence>
<evidence type="ECO:0000256" key="2">
    <source>
        <dbReference type="ARBA" id="ARBA00023082"/>
    </source>
</evidence>
<dbReference type="InterPro" id="IPR036388">
    <property type="entry name" value="WH-like_DNA-bd_sf"/>
</dbReference>
<evidence type="ECO:0000313" key="6">
    <source>
        <dbReference type="EMBL" id="MDQ2587306.1"/>
    </source>
</evidence>
<dbReference type="InterPro" id="IPR007624">
    <property type="entry name" value="RNA_pol_sigma70_r3"/>
</dbReference>
<dbReference type="PANTHER" id="PTHR30603">
    <property type="entry name" value="RNA POLYMERASE SIGMA FACTOR RPO"/>
    <property type="match status" value="1"/>
</dbReference>
<dbReference type="InterPro" id="IPR007627">
    <property type="entry name" value="RNA_pol_sigma70_r2"/>
</dbReference>
<keyword evidence="2" id="KW-0731">Sigma factor</keyword>
<protein>
    <submittedName>
        <fullName evidence="6">RNA polymerase subunit sigma</fullName>
    </submittedName>
</protein>
<evidence type="ECO:0000256" key="1">
    <source>
        <dbReference type="ARBA" id="ARBA00023015"/>
    </source>
</evidence>
<dbReference type="Proteomes" id="UP001225605">
    <property type="component" value="Unassembled WGS sequence"/>
</dbReference>
<dbReference type="PANTHER" id="PTHR30603:SF47">
    <property type="entry name" value="RNA POLYMERASE SIGMA FACTOR SIGD, CHLOROPLASTIC"/>
    <property type="match status" value="1"/>
</dbReference>
<dbReference type="PROSITE" id="PS00716">
    <property type="entry name" value="SIGMA70_2"/>
    <property type="match status" value="1"/>
</dbReference>
<keyword evidence="3" id="KW-0238">DNA-binding</keyword>